<dbReference type="RefSeq" id="WP_173636586.1">
    <property type="nucleotide sequence ID" value="NZ_BCMV01000039.1"/>
</dbReference>
<reference evidence="2 3" key="1">
    <citation type="submission" date="2015-09" db="EMBL/GenBank/DDBJ databases">
        <authorList>
            <consortium name="Pathogen Informatics"/>
        </authorList>
    </citation>
    <scope>NUCLEOTIDE SEQUENCE [LARGE SCALE GENOMIC DNA]</scope>
    <source>
        <strain evidence="2 3">2789STDY5834858</strain>
    </source>
</reference>
<evidence type="ECO:0000313" key="2">
    <source>
        <dbReference type="EMBL" id="CUN65019.1"/>
    </source>
</evidence>
<name>A0ABM9UNG1_SARVE</name>
<proteinExistence type="predicted"/>
<evidence type="ECO:0000313" key="3">
    <source>
        <dbReference type="Proteomes" id="UP000095488"/>
    </source>
</evidence>
<organism evidence="2 3">
    <name type="scientific">Sarcina ventriculi</name>
    <name type="common">Clostridium ventriculi</name>
    <dbReference type="NCBI Taxonomy" id="1267"/>
    <lineage>
        <taxon>Bacteria</taxon>
        <taxon>Bacillati</taxon>
        <taxon>Bacillota</taxon>
        <taxon>Clostridia</taxon>
        <taxon>Eubacteriales</taxon>
        <taxon>Clostridiaceae</taxon>
        <taxon>Sarcina</taxon>
    </lineage>
</organism>
<sequence>MGKLTSLTAGIVVGTALGMMVVPNLDKRTQRTFKRVGRRVMNMAGDPMNWM</sequence>
<protein>
    <recommendedName>
        <fullName evidence="4">YtxH domain-containing protein</fullName>
    </recommendedName>
</protein>
<keyword evidence="1" id="KW-0472">Membrane</keyword>
<dbReference type="EMBL" id="CYZR01000002">
    <property type="protein sequence ID" value="CUN65019.1"/>
    <property type="molecule type" value="Genomic_DNA"/>
</dbReference>
<accession>A0ABM9UNG1</accession>
<evidence type="ECO:0000256" key="1">
    <source>
        <dbReference type="SAM" id="Phobius"/>
    </source>
</evidence>
<keyword evidence="3" id="KW-1185">Reference proteome</keyword>
<comment type="caution">
    <text evidence="2">The sequence shown here is derived from an EMBL/GenBank/DDBJ whole genome shotgun (WGS) entry which is preliminary data.</text>
</comment>
<feature type="transmembrane region" description="Helical" evidence="1">
    <location>
        <begin position="6"/>
        <end position="25"/>
    </location>
</feature>
<keyword evidence="1" id="KW-0812">Transmembrane</keyword>
<evidence type="ECO:0008006" key="4">
    <source>
        <dbReference type="Google" id="ProtNLM"/>
    </source>
</evidence>
<keyword evidence="1" id="KW-1133">Transmembrane helix</keyword>
<dbReference type="Proteomes" id="UP000095488">
    <property type="component" value="Unassembled WGS sequence"/>
</dbReference>
<gene>
    <name evidence="2" type="ORF">ERS852473_00746</name>
</gene>